<comment type="caution">
    <text evidence="5">The sequence shown here is derived from an EMBL/GenBank/DDBJ whole genome shotgun (WGS) entry which is preliminary data.</text>
</comment>
<sequence>MVHFSCFFRKDDENGIRKQKVIDEAGKACSEYGFFQVVSHGVSLDLMNRALELSMEEKLKCSPISTLNPAGYGRMDSYIGNNERLRMYAPGSSCNVFPCSPAGYGYMLIILLLVCGLLTS</sequence>
<keyword evidence="3" id="KW-1133">Transmembrane helix</keyword>
<proteinExistence type="predicted"/>
<dbReference type="Pfam" id="PF14226">
    <property type="entry name" value="DIOX_N"/>
    <property type="match status" value="1"/>
</dbReference>
<keyword evidence="1" id="KW-0479">Metal-binding</keyword>
<gene>
    <name evidence="5" type="ORF">RJ639_039693</name>
</gene>
<keyword evidence="3" id="KW-0472">Membrane</keyword>
<evidence type="ECO:0000313" key="5">
    <source>
        <dbReference type="EMBL" id="KAK3030607.1"/>
    </source>
</evidence>
<dbReference type="SUPFAM" id="SSF51197">
    <property type="entry name" value="Clavaminate synthase-like"/>
    <property type="match status" value="1"/>
</dbReference>
<dbReference type="AlphaFoldDB" id="A0AA88WNQ5"/>
<dbReference type="InterPro" id="IPR027443">
    <property type="entry name" value="IPNS-like_sf"/>
</dbReference>
<keyword evidence="2" id="KW-0408">Iron</keyword>
<feature type="transmembrane region" description="Helical" evidence="3">
    <location>
        <begin position="102"/>
        <end position="119"/>
    </location>
</feature>
<evidence type="ECO:0000256" key="2">
    <source>
        <dbReference type="ARBA" id="ARBA00023004"/>
    </source>
</evidence>
<dbReference type="GO" id="GO:0046872">
    <property type="term" value="F:metal ion binding"/>
    <property type="evidence" value="ECO:0007669"/>
    <property type="project" value="UniProtKB-KW"/>
</dbReference>
<dbReference type="Gene3D" id="2.60.120.330">
    <property type="entry name" value="B-lactam Antibiotic, Isopenicillin N Synthase, Chain"/>
    <property type="match status" value="1"/>
</dbReference>
<evidence type="ECO:0000313" key="6">
    <source>
        <dbReference type="Proteomes" id="UP001188597"/>
    </source>
</evidence>
<keyword evidence="6" id="KW-1185">Reference proteome</keyword>
<feature type="domain" description="Non-haem dioxygenase N-terminal" evidence="4">
    <location>
        <begin position="17"/>
        <end position="80"/>
    </location>
</feature>
<dbReference type="InterPro" id="IPR026992">
    <property type="entry name" value="DIOX_N"/>
</dbReference>
<evidence type="ECO:0000256" key="1">
    <source>
        <dbReference type="ARBA" id="ARBA00022723"/>
    </source>
</evidence>
<evidence type="ECO:0000259" key="4">
    <source>
        <dbReference type="Pfam" id="PF14226"/>
    </source>
</evidence>
<organism evidence="5 6">
    <name type="scientific">Escallonia herrerae</name>
    <dbReference type="NCBI Taxonomy" id="1293975"/>
    <lineage>
        <taxon>Eukaryota</taxon>
        <taxon>Viridiplantae</taxon>
        <taxon>Streptophyta</taxon>
        <taxon>Embryophyta</taxon>
        <taxon>Tracheophyta</taxon>
        <taxon>Spermatophyta</taxon>
        <taxon>Magnoliopsida</taxon>
        <taxon>eudicotyledons</taxon>
        <taxon>Gunneridae</taxon>
        <taxon>Pentapetalae</taxon>
        <taxon>asterids</taxon>
        <taxon>campanulids</taxon>
        <taxon>Escalloniales</taxon>
        <taxon>Escalloniaceae</taxon>
        <taxon>Escallonia</taxon>
    </lineage>
</organism>
<evidence type="ECO:0000256" key="3">
    <source>
        <dbReference type="SAM" id="Phobius"/>
    </source>
</evidence>
<dbReference type="Proteomes" id="UP001188597">
    <property type="component" value="Unassembled WGS sequence"/>
</dbReference>
<protein>
    <recommendedName>
        <fullName evidence="4">Non-haem dioxygenase N-terminal domain-containing protein</fullName>
    </recommendedName>
</protein>
<keyword evidence="3" id="KW-0812">Transmembrane</keyword>
<accession>A0AA88WNQ5</accession>
<reference evidence="5" key="1">
    <citation type="submission" date="2022-12" db="EMBL/GenBank/DDBJ databases">
        <title>Draft genome assemblies for two species of Escallonia (Escalloniales).</title>
        <authorList>
            <person name="Chanderbali A."/>
            <person name="Dervinis C."/>
            <person name="Anghel I."/>
            <person name="Soltis D."/>
            <person name="Soltis P."/>
            <person name="Zapata F."/>
        </authorList>
    </citation>
    <scope>NUCLEOTIDE SEQUENCE</scope>
    <source>
        <strain evidence="5">UCBG64.0493</strain>
        <tissue evidence="5">Leaf</tissue>
    </source>
</reference>
<dbReference type="EMBL" id="JAVXUP010000334">
    <property type="protein sequence ID" value="KAK3030607.1"/>
    <property type="molecule type" value="Genomic_DNA"/>
</dbReference>
<name>A0AA88WNQ5_9ASTE</name>